<gene>
    <name evidence="2" type="ORF">GCM10010274_65890</name>
</gene>
<protein>
    <submittedName>
        <fullName evidence="2">Monooxygenase</fullName>
    </submittedName>
</protein>
<dbReference type="InterPro" id="IPR009100">
    <property type="entry name" value="AcylCoA_DH/oxidase_NM_dom_sf"/>
</dbReference>
<dbReference type="PIRSF" id="PIRSF016578">
    <property type="entry name" value="HsaA"/>
    <property type="match status" value="1"/>
</dbReference>
<dbReference type="SUPFAM" id="SSF47203">
    <property type="entry name" value="Acyl-CoA dehydrogenase C-terminal domain-like"/>
    <property type="match status" value="1"/>
</dbReference>
<dbReference type="Gene3D" id="1.20.140.10">
    <property type="entry name" value="Butyryl-CoA Dehydrogenase, subunit A, domain 3"/>
    <property type="match status" value="1"/>
</dbReference>
<dbReference type="GO" id="GO:0050660">
    <property type="term" value="F:flavin adenine dinucleotide binding"/>
    <property type="evidence" value="ECO:0007669"/>
    <property type="project" value="InterPro"/>
</dbReference>
<accession>A0A918I5R1</accession>
<dbReference type="Gene3D" id="1.10.540.10">
    <property type="entry name" value="Acyl-CoA dehydrogenase/oxidase, N-terminal domain"/>
    <property type="match status" value="1"/>
</dbReference>
<comment type="caution">
    <text evidence="2">The sequence shown here is derived from an EMBL/GenBank/DDBJ whole genome shotgun (WGS) entry which is preliminary data.</text>
</comment>
<feature type="region of interest" description="Disordered" evidence="1">
    <location>
        <begin position="289"/>
        <end position="310"/>
    </location>
</feature>
<dbReference type="Gene3D" id="2.40.110.10">
    <property type="entry name" value="Butyryl-CoA Dehydrogenase, subunit A, domain 2"/>
    <property type="match status" value="1"/>
</dbReference>
<evidence type="ECO:0000313" key="2">
    <source>
        <dbReference type="EMBL" id="GGU68385.1"/>
    </source>
</evidence>
<reference evidence="2" key="1">
    <citation type="journal article" date="2014" name="Int. J. Syst. Evol. Microbiol.">
        <title>Complete genome sequence of Corynebacterium casei LMG S-19264T (=DSM 44701T), isolated from a smear-ripened cheese.</title>
        <authorList>
            <consortium name="US DOE Joint Genome Institute (JGI-PGF)"/>
            <person name="Walter F."/>
            <person name="Albersmeier A."/>
            <person name="Kalinowski J."/>
            <person name="Ruckert C."/>
        </authorList>
    </citation>
    <scope>NUCLEOTIDE SEQUENCE</scope>
    <source>
        <strain evidence="2">JCM 4391</strain>
    </source>
</reference>
<name>A0A918I5R1_9ACTN</name>
<reference evidence="2" key="2">
    <citation type="submission" date="2020-09" db="EMBL/GenBank/DDBJ databases">
        <authorList>
            <person name="Sun Q."/>
            <person name="Ohkuma M."/>
        </authorList>
    </citation>
    <scope>NUCLEOTIDE SEQUENCE</scope>
    <source>
        <strain evidence="2">JCM 4391</strain>
    </source>
</reference>
<sequence>MPATPATATASATPTGPVTDTRLHTGTGPQPAGHHDGGHAALLRTAREVADDLAADAVPRDRAGLPPADETARLREAGLLTALVPPGGAYGVDWRTGCAIVREIATADSSVGELLARHYAHTWNGRFYGTAHRATTLERDTARRQWLWAGGVHSPAPDGSGPGLTLTPLDSGYLLNGRLPVDTAVTVADQFVVDAVCAVTGDLLVVRVRPGRPGVFVEPARDRLGQRLAGAGTVAFDRVTVAPAQVLGPRPYDAESTAPFTALADPALRLSLCHVGLGIAEGALAEARDTSRSVMPPRLPGTAGPGAHDRLPAKDPDLLLAYGELASAAQTAAVVVERATETMARALEAGPHLDVDEPADVAALVATAETVTARAALHITTRVLELADAPGLDRFWRNARVLTAHRPTAHRLRDIGEHYLNGTHRLAAVSR</sequence>
<dbReference type="GO" id="GO:0004497">
    <property type="term" value="F:monooxygenase activity"/>
    <property type="evidence" value="ECO:0007669"/>
    <property type="project" value="UniProtKB-KW"/>
</dbReference>
<organism evidence="2 3">
    <name type="scientific">Streptomyces lavendofoliae</name>
    <dbReference type="NCBI Taxonomy" id="67314"/>
    <lineage>
        <taxon>Bacteria</taxon>
        <taxon>Bacillati</taxon>
        <taxon>Actinomycetota</taxon>
        <taxon>Actinomycetes</taxon>
        <taxon>Kitasatosporales</taxon>
        <taxon>Streptomycetaceae</taxon>
        <taxon>Streptomyces</taxon>
    </lineage>
</organism>
<dbReference type="AlphaFoldDB" id="A0A918I5R1"/>
<dbReference type="EMBL" id="BMTP01000036">
    <property type="protein sequence ID" value="GGU68385.1"/>
    <property type="molecule type" value="Genomic_DNA"/>
</dbReference>
<dbReference type="SUPFAM" id="SSF56645">
    <property type="entry name" value="Acyl-CoA dehydrogenase NM domain-like"/>
    <property type="match status" value="1"/>
</dbReference>
<keyword evidence="2" id="KW-0503">Monooxygenase</keyword>
<dbReference type="InterPro" id="IPR036250">
    <property type="entry name" value="AcylCo_DH-like_C"/>
</dbReference>
<dbReference type="Proteomes" id="UP000636661">
    <property type="component" value="Unassembled WGS sequence"/>
</dbReference>
<keyword evidence="2" id="KW-0560">Oxidoreductase</keyword>
<dbReference type="InterPro" id="IPR037069">
    <property type="entry name" value="AcylCoA_DH/ox_N_sf"/>
</dbReference>
<keyword evidence="3" id="KW-1185">Reference proteome</keyword>
<feature type="compositionally biased region" description="Low complexity" evidence="1">
    <location>
        <begin position="1"/>
        <end position="15"/>
    </location>
</feature>
<dbReference type="InterPro" id="IPR046373">
    <property type="entry name" value="Acyl-CoA_Oxase/DH_mid-dom_sf"/>
</dbReference>
<dbReference type="GO" id="GO:0016627">
    <property type="term" value="F:oxidoreductase activity, acting on the CH-CH group of donors"/>
    <property type="evidence" value="ECO:0007669"/>
    <property type="project" value="InterPro"/>
</dbReference>
<evidence type="ECO:0000313" key="3">
    <source>
        <dbReference type="Proteomes" id="UP000636661"/>
    </source>
</evidence>
<dbReference type="RefSeq" id="WP_189554906.1">
    <property type="nucleotide sequence ID" value="NZ_BMTP01000036.1"/>
</dbReference>
<evidence type="ECO:0000256" key="1">
    <source>
        <dbReference type="SAM" id="MobiDB-lite"/>
    </source>
</evidence>
<feature type="region of interest" description="Disordered" evidence="1">
    <location>
        <begin position="1"/>
        <end position="38"/>
    </location>
</feature>
<proteinExistence type="predicted"/>